<evidence type="ECO:0000313" key="2">
    <source>
        <dbReference type="EMBL" id="KAG2881837.1"/>
    </source>
</evidence>
<dbReference type="Proteomes" id="UP000736787">
    <property type="component" value="Unassembled WGS sequence"/>
</dbReference>
<dbReference type="EMBL" id="RCMI01001726">
    <property type="protein sequence ID" value="KAG2881837.1"/>
    <property type="molecule type" value="Genomic_DNA"/>
</dbReference>
<dbReference type="EMBL" id="RCMK01001718">
    <property type="protein sequence ID" value="KAG2889470.1"/>
    <property type="molecule type" value="Genomic_DNA"/>
</dbReference>
<accession>A0A8T0YB51</accession>
<reference evidence="1" key="1">
    <citation type="submission" date="2018-10" db="EMBL/GenBank/DDBJ databases">
        <title>Effector identification in a new, highly contiguous assembly of the strawberry crown rot pathogen Phytophthora cactorum.</title>
        <authorList>
            <person name="Armitage A.D."/>
            <person name="Nellist C.F."/>
            <person name="Bates H."/>
            <person name="Vickerstaff R.J."/>
            <person name="Harrison R.J."/>
        </authorList>
    </citation>
    <scope>NUCLEOTIDE SEQUENCE</scope>
    <source>
        <strain evidence="1">15-7</strain>
        <strain evidence="2">4032</strain>
        <strain evidence="3">4040</strain>
        <strain evidence="4">P415</strain>
    </source>
</reference>
<dbReference type="Proteomes" id="UP000774804">
    <property type="component" value="Unassembled WGS sequence"/>
</dbReference>
<protein>
    <submittedName>
        <fullName evidence="1">Uncharacterized protein</fullName>
    </submittedName>
</protein>
<dbReference type="AlphaFoldDB" id="A0A8T0YB51"/>
<name>A0A8T0YB51_9STRA</name>
<organism evidence="1 5">
    <name type="scientific">Phytophthora cactorum</name>
    <dbReference type="NCBI Taxonomy" id="29920"/>
    <lineage>
        <taxon>Eukaryota</taxon>
        <taxon>Sar</taxon>
        <taxon>Stramenopiles</taxon>
        <taxon>Oomycota</taxon>
        <taxon>Peronosporomycetes</taxon>
        <taxon>Peronosporales</taxon>
        <taxon>Peronosporaceae</taxon>
        <taxon>Phytophthora</taxon>
    </lineage>
</organism>
<evidence type="ECO:0000313" key="5">
    <source>
        <dbReference type="Proteomes" id="UP000735874"/>
    </source>
</evidence>
<dbReference type="EMBL" id="RCML01001698">
    <property type="protein sequence ID" value="KAG2960894.1"/>
    <property type="molecule type" value="Genomic_DNA"/>
</dbReference>
<evidence type="ECO:0000313" key="3">
    <source>
        <dbReference type="EMBL" id="KAG2889470.1"/>
    </source>
</evidence>
<comment type="caution">
    <text evidence="1">The sequence shown here is derived from an EMBL/GenBank/DDBJ whole genome shotgun (WGS) entry which is preliminary data.</text>
</comment>
<dbReference type="EMBL" id="RCMG01001611">
    <property type="protein sequence ID" value="KAG2823455.1"/>
    <property type="molecule type" value="Genomic_DNA"/>
</dbReference>
<evidence type="ECO:0000313" key="1">
    <source>
        <dbReference type="EMBL" id="KAG2823455.1"/>
    </source>
</evidence>
<dbReference type="Proteomes" id="UP000735874">
    <property type="component" value="Unassembled WGS sequence"/>
</dbReference>
<evidence type="ECO:0000313" key="4">
    <source>
        <dbReference type="EMBL" id="KAG2960894.1"/>
    </source>
</evidence>
<gene>
    <name evidence="1" type="ORF">PC113_g22181</name>
    <name evidence="2" type="ORF">PC115_g22109</name>
    <name evidence="3" type="ORF">PC117_g24684</name>
    <name evidence="4" type="ORF">PC118_g22263</name>
</gene>
<dbReference type="Proteomes" id="UP000697107">
    <property type="component" value="Unassembled WGS sequence"/>
</dbReference>
<sequence length="89" mass="9516">MSYVAATTSNTLAENLGNAGGAQACVQHHWAPMHIVSGSALIICQHYTGQAPLAEHLSRLYWLCERLAATLPAISWATIGVTTTRQPLT</sequence>
<proteinExistence type="predicted"/>